<dbReference type="InterPro" id="IPR000605">
    <property type="entry name" value="Helicase_SF3_ssDNA/RNA_vir"/>
</dbReference>
<organism evidence="2 3">
    <name type="scientific">Adlercreutzia equolifaciens subsp. celatus DSM 18785</name>
    <dbReference type="NCBI Taxonomy" id="1121021"/>
    <lineage>
        <taxon>Bacteria</taxon>
        <taxon>Bacillati</taxon>
        <taxon>Actinomycetota</taxon>
        <taxon>Coriobacteriia</taxon>
        <taxon>Eggerthellales</taxon>
        <taxon>Eggerthellaceae</taxon>
        <taxon>Adlercreutzia</taxon>
    </lineage>
</organism>
<proteinExistence type="predicted"/>
<sequence length="634" mass="72339">MANVCKNVNGSSYLKPEFWKAQNKEDQATLDELVTRARDTSIPDAEAVRGLADFIVAQAEADGIEFECAYFARHFKDEPGAADITDPSTGKKYPHLHFVLHMAPAESDDDPHAKGCSFVEWERYIGINRNLIKKLKKGGVVEQNKDNAISYLTHIKYPEKTQYGPEIVYTARGHDYTGVYSQRYSDWMAGRAVISQKAATSKERKALTFDKINHGQLPYRELISTDEGRLLYSRYSKDINVLYATVAEAERQKKMESYTDNPFVRTNIYFTGDAGHGKTWTAGQLARRIVEYIRAATGEEWSIFDPADGPNLLDDYAGQEIIIFDDLKTSDMSWEKVKRFLDPYRTVSSFGARYKNGEFCSRVNIIANTKNVYEYFYSNKHRDYDEHIDQGLRRIDFCAETYSLDAESASDNLDTPPTNDSLRISLKYVKRLPANDPMQLKIMYPSSASDLNGYTVRYIHRVPDDLPTWLRPDDAIALIMEKVMKNNGIPYQLPPKVTQSIADTLALNEQFNPRRKRFIKEIGLVSEAGDPDHSKEPSTRYIYLSPEHLLLQAVFGTYALDIPAPTDSKNNSISCDLYQLRDYLDMLIQQEAAYADEFAASNPRPLDFGGNVFTMPEEQYLDKLREYAPLLTER</sequence>
<dbReference type="Pfam" id="PF00910">
    <property type="entry name" value="RNA_helicase"/>
    <property type="match status" value="1"/>
</dbReference>
<feature type="domain" description="Helicase superfamily 3 single-stranded DNA/RNA virus" evidence="1">
    <location>
        <begin position="268"/>
        <end position="333"/>
    </location>
</feature>
<reference evidence="2 3" key="1">
    <citation type="journal article" date="2019" name="Microbiol. Resour. Announc.">
        <title>Draft Genome Sequences of Type Strains of Gordonibacter faecihominis, Paraeggerthella hongkongensis, Parvibacter caecicola,Slackia equolifaciens, Slackia faecicanis, and Slackia isoflavoniconvertens.</title>
        <authorList>
            <person name="Danylec N."/>
            <person name="Stoll D.A."/>
            <person name="Dotsch A."/>
            <person name="Huch M."/>
        </authorList>
    </citation>
    <scope>NUCLEOTIDE SEQUENCE [LARGE SCALE GENOMIC DNA]</scope>
    <source>
        <strain evidence="2 3">DSM 18785</strain>
    </source>
</reference>
<comment type="caution">
    <text evidence="2">The sequence shown here is derived from an EMBL/GenBank/DDBJ whole genome shotgun (WGS) entry which is preliminary data.</text>
</comment>
<gene>
    <name evidence="2" type="ORF">DMP10_00275</name>
</gene>
<evidence type="ECO:0000259" key="1">
    <source>
        <dbReference type="Pfam" id="PF00910"/>
    </source>
</evidence>
<protein>
    <recommendedName>
        <fullName evidence="1">Helicase superfamily 3 single-stranded DNA/RNA virus domain-containing protein</fullName>
    </recommendedName>
</protein>
<dbReference type="Proteomes" id="UP000278327">
    <property type="component" value="Unassembled WGS sequence"/>
</dbReference>
<evidence type="ECO:0000313" key="2">
    <source>
        <dbReference type="EMBL" id="RNL40034.1"/>
    </source>
</evidence>
<evidence type="ECO:0000313" key="3">
    <source>
        <dbReference type="Proteomes" id="UP000278327"/>
    </source>
</evidence>
<accession>A0A3N0AZN0</accession>
<dbReference type="GO" id="GO:0003723">
    <property type="term" value="F:RNA binding"/>
    <property type="evidence" value="ECO:0007669"/>
    <property type="project" value="InterPro"/>
</dbReference>
<dbReference type="AlphaFoldDB" id="A0A3N0AZN0"/>
<dbReference type="RefSeq" id="WP_117284564.1">
    <property type="nucleotide sequence ID" value="NZ_JAMTCE010000001.1"/>
</dbReference>
<dbReference type="EMBL" id="QICA01000001">
    <property type="protein sequence ID" value="RNL40034.1"/>
    <property type="molecule type" value="Genomic_DNA"/>
</dbReference>
<name>A0A3N0AZN0_9ACTN</name>
<keyword evidence="3" id="KW-1185">Reference proteome</keyword>
<dbReference type="GO" id="GO:0003724">
    <property type="term" value="F:RNA helicase activity"/>
    <property type="evidence" value="ECO:0007669"/>
    <property type="project" value="InterPro"/>
</dbReference>